<gene>
    <name evidence="2" type="ORF">PECAL_5P28140</name>
</gene>
<comment type="caution">
    <text evidence="2">The sequence shown here is derived from an EMBL/GenBank/DDBJ whole genome shotgun (WGS) entry which is preliminary data.</text>
</comment>
<name>A0A8J2T1X9_9STRA</name>
<keyword evidence="1" id="KW-0732">Signal</keyword>
<reference evidence="2" key="1">
    <citation type="submission" date="2021-11" db="EMBL/GenBank/DDBJ databases">
        <authorList>
            <consortium name="Genoscope - CEA"/>
            <person name="William W."/>
        </authorList>
    </citation>
    <scope>NUCLEOTIDE SEQUENCE</scope>
</reference>
<dbReference type="Gene3D" id="3.40.50.300">
    <property type="entry name" value="P-loop containing nucleotide triphosphate hydrolases"/>
    <property type="match status" value="1"/>
</dbReference>
<feature type="chain" id="PRO_5035198707" description="Sulfotransferase domain-containing protein" evidence="1">
    <location>
        <begin position="25"/>
        <end position="342"/>
    </location>
</feature>
<keyword evidence="3" id="KW-1185">Reference proteome</keyword>
<dbReference type="EMBL" id="CAKKNE010000005">
    <property type="protein sequence ID" value="CAH0378303.1"/>
    <property type="molecule type" value="Genomic_DNA"/>
</dbReference>
<sequence>MRKNLMRTHCGMLLFWLILCTARANDITNTCAAAFRLTLKGYVSNGKDPSKVCSPPPATCRRPAGIYHMYCKQCAGYVMGKNVFNPLWPTGNITWIESTTLGHGKTARLLASAQRSRWVTITVLRHPVDRVVAHYFATQMNADLDAWSTKALAKQRRGYDGSTRLWLELENLYTKLFSAHDDRRGPLPPDALERADRQLQGFDRVVIAEWLESPRTIAWLGDVMCFSHVAGVVSGKWPSFVRTRRRRGGKKVFEEFRRDSYESAEFWRAARPRLEDLARRNSLDQELYARASRRMDAQSGDHWRRTQSAPVPALAPLPCAGGHCWDLARGGPPKDAALAVNG</sequence>
<proteinExistence type="predicted"/>
<dbReference type="InterPro" id="IPR027417">
    <property type="entry name" value="P-loop_NTPase"/>
</dbReference>
<evidence type="ECO:0000256" key="1">
    <source>
        <dbReference type="SAM" id="SignalP"/>
    </source>
</evidence>
<feature type="signal peptide" evidence="1">
    <location>
        <begin position="1"/>
        <end position="24"/>
    </location>
</feature>
<protein>
    <recommendedName>
        <fullName evidence="4">Sulfotransferase domain-containing protein</fullName>
    </recommendedName>
</protein>
<dbReference type="AlphaFoldDB" id="A0A8J2T1X9"/>
<dbReference type="Proteomes" id="UP000789595">
    <property type="component" value="Unassembled WGS sequence"/>
</dbReference>
<organism evidence="2 3">
    <name type="scientific">Pelagomonas calceolata</name>
    <dbReference type="NCBI Taxonomy" id="35677"/>
    <lineage>
        <taxon>Eukaryota</taxon>
        <taxon>Sar</taxon>
        <taxon>Stramenopiles</taxon>
        <taxon>Ochrophyta</taxon>
        <taxon>Pelagophyceae</taxon>
        <taxon>Pelagomonadales</taxon>
        <taxon>Pelagomonadaceae</taxon>
        <taxon>Pelagomonas</taxon>
    </lineage>
</organism>
<accession>A0A8J2T1X9</accession>
<evidence type="ECO:0000313" key="2">
    <source>
        <dbReference type="EMBL" id="CAH0378303.1"/>
    </source>
</evidence>
<evidence type="ECO:0008006" key="4">
    <source>
        <dbReference type="Google" id="ProtNLM"/>
    </source>
</evidence>
<evidence type="ECO:0000313" key="3">
    <source>
        <dbReference type="Proteomes" id="UP000789595"/>
    </source>
</evidence>